<evidence type="ECO:0000313" key="2">
    <source>
        <dbReference type="EMBL" id="MBB3954679.1"/>
    </source>
</evidence>
<feature type="chain" id="PRO_5031356598" description="Glycine zipper domain-containing protein" evidence="1">
    <location>
        <begin position="22"/>
        <end position="86"/>
    </location>
</feature>
<comment type="caution">
    <text evidence="2">The sequence shown here is derived from an EMBL/GenBank/DDBJ whole genome shotgun (WGS) entry which is preliminary data.</text>
</comment>
<keyword evidence="1" id="KW-0732">Signal</keyword>
<dbReference type="EMBL" id="JACIDX010000005">
    <property type="protein sequence ID" value="MBB3954679.1"/>
    <property type="molecule type" value="Genomic_DNA"/>
</dbReference>
<dbReference type="Proteomes" id="UP000548867">
    <property type="component" value="Unassembled WGS sequence"/>
</dbReference>
<dbReference type="PROSITE" id="PS51257">
    <property type="entry name" value="PROKAR_LIPOPROTEIN"/>
    <property type="match status" value="1"/>
</dbReference>
<organism evidence="2 3">
    <name type="scientific">Novosphingobium sediminicola</name>
    <dbReference type="NCBI Taxonomy" id="563162"/>
    <lineage>
        <taxon>Bacteria</taxon>
        <taxon>Pseudomonadati</taxon>
        <taxon>Pseudomonadota</taxon>
        <taxon>Alphaproteobacteria</taxon>
        <taxon>Sphingomonadales</taxon>
        <taxon>Sphingomonadaceae</taxon>
        <taxon>Novosphingobium</taxon>
    </lineage>
</organism>
<sequence>MRKFLMVGMLAGALVMTGGCASNYGGEGALAGAGVGAVVAGVSGGDVATGAAIGAAAGGVAGSTVRKRDGNCYRMDDRGREYRVRC</sequence>
<reference evidence="2 3" key="1">
    <citation type="submission" date="2020-08" db="EMBL/GenBank/DDBJ databases">
        <title>Genomic Encyclopedia of Type Strains, Phase IV (KMG-IV): sequencing the most valuable type-strain genomes for metagenomic binning, comparative biology and taxonomic classification.</title>
        <authorList>
            <person name="Goeker M."/>
        </authorList>
    </citation>
    <scope>NUCLEOTIDE SEQUENCE [LARGE SCALE GENOMIC DNA]</scope>
    <source>
        <strain evidence="2 3">DSM 27057</strain>
    </source>
</reference>
<protein>
    <recommendedName>
        <fullName evidence="4">Glycine zipper domain-containing protein</fullName>
    </recommendedName>
</protein>
<gene>
    <name evidence="2" type="ORF">GGR38_001618</name>
</gene>
<proteinExistence type="predicted"/>
<keyword evidence="3" id="KW-1185">Reference proteome</keyword>
<accession>A0A7W6CHE3</accession>
<evidence type="ECO:0000313" key="3">
    <source>
        <dbReference type="Proteomes" id="UP000548867"/>
    </source>
</evidence>
<dbReference type="RefSeq" id="WP_183624342.1">
    <property type="nucleotide sequence ID" value="NZ_JACIDX010000005.1"/>
</dbReference>
<feature type="signal peptide" evidence="1">
    <location>
        <begin position="1"/>
        <end position="21"/>
    </location>
</feature>
<name>A0A7W6CHE3_9SPHN</name>
<dbReference type="AlphaFoldDB" id="A0A7W6CHE3"/>
<evidence type="ECO:0008006" key="4">
    <source>
        <dbReference type="Google" id="ProtNLM"/>
    </source>
</evidence>
<evidence type="ECO:0000256" key="1">
    <source>
        <dbReference type="SAM" id="SignalP"/>
    </source>
</evidence>